<reference evidence="8" key="1">
    <citation type="submission" date="2020-02" db="EMBL/GenBank/DDBJ databases">
        <authorList>
            <person name="Meier V. D."/>
        </authorList>
    </citation>
    <scope>NUCLEOTIDE SEQUENCE</scope>
    <source>
        <strain evidence="8">AVDCRST_MAG66</strain>
    </source>
</reference>
<dbReference type="InterPro" id="IPR008266">
    <property type="entry name" value="Tyr_kinase_AS"/>
</dbReference>
<name>A0A6J4PBE2_9PSEU</name>
<dbReference type="Pfam" id="PF20341">
    <property type="entry name" value="DUF6636"/>
    <property type="match status" value="1"/>
</dbReference>
<accession>A0A6J4PBE2</accession>
<feature type="compositionally biased region" description="Basic residues" evidence="6">
    <location>
        <begin position="288"/>
        <end position="309"/>
    </location>
</feature>
<dbReference type="AlphaFoldDB" id="A0A6J4PBE2"/>
<keyword evidence="2 5" id="KW-0547">Nucleotide-binding</keyword>
<dbReference type="CDD" id="cd14014">
    <property type="entry name" value="STKc_PknB_like"/>
    <property type="match status" value="1"/>
</dbReference>
<protein>
    <recommendedName>
        <fullName evidence="7">Protein kinase domain-containing protein</fullName>
    </recommendedName>
</protein>
<dbReference type="Gene3D" id="3.30.200.20">
    <property type="entry name" value="Phosphorylase Kinase, domain 1"/>
    <property type="match status" value="1"/>
</dbReference>
<evidence type="ECO:0000313" key="8">
    <source>
        <dbReference type="EMBL" id="CAA9411217.1"/>
    </source>
</evidence>
<dbReference type="SUPFAM" id="SSF56112">
    <property type="entry name" value="Protein kinase-like (PK-like)"/>
    <property type="match status" value="1"/>
</dbReference>
<dbReference type="InterPro" id="IPR046576">
    <property type="entry name" value="DUF6636"/>
</dbReference>
<organism evidence="8">
    <name type="scientific">uncultured Pseudonocardia sp</name>
    <dbReference type="NCBI Taxonomy" id="211455"/>
    <lineage>
        <taxon>Bacteria</taxon>
        <taxon>Bacillati</taxon>
        <taxon>Actinomycetota</taxon>
        <taxon>Actinomycetes</taxon>
        <taxon>Pseudonocardiales</taxon>
        <taxon>Pseudonocardiaceae</taxon>
        <taxon>Pseudonocardia</taxon>
        <taxon>environmental samples</taxon>
    </lineage>
</organism>
<evidence type="ECO:0000259" key="7">
    <source>
        <dbReference type="PROSITE" id="PS50011"/>
    </source>
</evidence>
<proteinExistence type="predicted"/>
<dbReference type="Pfam" id="PF00069">
    <property type="entry name" value="Pkinase"/>
    <property type="match status" value="1"/>
</dbReference>
<dbReference type="InterPro" id="IPR017441">
    <property type="entry name" value="Protein_kinase_ATP_BS"/>
</dbReference>
<dbReference type="EMBL" id="CADCUS010000297">
    <property type="protein sequence ID" value="CAA9411217.1"/>
    <property type="molecule type" value="Genomic_DNA"/>
</dbReference>
<evidence type="ECO:0000256" key="4">
    <source>
        <dbReference type="ARBA" id="ARBA00022840"/>
    </source>
</evidence>
<evidence type="ECO:0000256" key="5">
    <source>
        <dbReference type="PROSITE-ProRule" id="PRU10141"/>
    </source>
</evidence>
<dbReference type="PANTHER" id="PTHR43289">
    <property type="entry name" value="MITOGEN-ACTIVATED PROTEIN KINASE KINASE KINASE 20-RELATED"/>
    <property type="match status" value="1"/>
</dbReference>
<dbReference type="PROSITE" id="PS00107">
    <property type="entry name" value="PROTEIN_KINASE_ATP"/>
    <property type="match status" value="1"/>
</dbReference>
<evidence type="ECO:0000256" key="3">
    <source>
        <dbReference type="ARBA" id="ARBA00022777"/>
    </source>
</evidence>
<evidence type="ECO:0000256" key="6">
    <source>
        <dbReference type="SAM" id="MobiDB-lite"/>
    </source>
</evidence>
<feature type="region of interest" description="Disordered" evidence="6">
    <location>
        <begin position="277"/>
        <end position="309"/>
    </location>
</feature>
<dbReference type="Gene3D" id="1.10.510.10">
    <property type="entry name" value="Transferase(Phosphotransferase) domain 1"/>
    <property type="match status" value="1"/>
</dbReference>
<evidence type="ECO:0000256" key="1">
    <source>
        <dbReference type="ARBA" id="ARBA00022679"/>
    </source>
</evidence>
<dbReference type="PROSITE" id="PS00109">
    <property type="entry name" value="PROTEIN_KINASE_TYR"/>
    <property type="match status" value="1"/>
</dbReference>
<keyword evidence="4 5" id="KW-0067">ATP-binding</keyword>
<keyword evidence="1" id="KW-0808">Transferase</keyword>
<feature type="binding site" evidence="5">
    <location>
        <position position="50"/>
    </location>
    <ligand>
        <name>ATP</name>
        <dbReference type="ChEBI" id="CHEBI:30616"/>
    </ligand>
</feature>
<keyword evidence="3" id="KW-0418">Kinase</keyword>
<dbReference type="InterPro" id="IPR011009">
    <property type="entry name" value="Kinase-like_dom_sf"/>
</dbReference>
<gene>
    <name evidence="8" type="ORF">AVDCRST_MAG66-2051</name>
</gene>
<dbReference type="InterPro" id="IPR000719">
    <property type="entry name" value="Prot_kinase_dom"/>
</dbReference>
<sequence>MTYPLAAMEPLRADDPRTIGPFRIVGRLGAGGMGQVLLGEDPHGARVACKVVRPEIAAEPGFRERFRREIDIARASPPTVTARYVDADPYADRPWLATEFIDGPSLRQVVRERGPLPLDRAVPLLHSTASALAALHSAGVVHRDLTPSNVLLDTTGPKLIDFGISRALGSMTMTVSGQMLGTPSYMSPEQFESARGVGPASDVFAFGCLITYLTTARSPFEADSVAGALYKVAHGAPDLDAVPAPLRDLVRSCLEKDPGRRPDIRHLVTALATVDPDGTRTWGDGRSGRARTGTRRSPRARRPGPRPARHRGRLLALAALVLAAIGATAVVRSTGALPTAAPVSPVVPDGLIDAEVDDRFGTGGPVFASPTGNITCSITDVGARCDVDERSWALPPRPAGCTSAYGTGVVLQPGRPAQLSCTGDALTAGGLGVLAYGSAVRSAGMTCTSRETGVRCEDAGSDHGFEVARATYRVF</sequence>
<dbReference type="GO" id="GO:0005524">
    <property type="term" value="F:ATP binding"/>
    <property type="evidence" value="ECO:0007669"/>
    <property type="project" value="UniProtKB-UniRule"/>
</dbReference>
<feature type="domain" description="Protein kinase" evidence="7">
    <location>
        <begin position="22"/>
        <end position="274"/>
    </location>
</feature>
<evidence type="ECO:0000256" key="2">
    <source>
        <dbReference type="ARBA" id="ARBA00022741"/>
    </source>
</evidence>
<dbReference type="PANTHER" id="PTHR43289:SF34">
    <property type="entry name" value="SERINE_THREONINE-PROTEIN KINASE YBDM-RELATED"/>
    <property type="match status" value="1"/>
</dbReference>
<dbReference type="PROSITE" id="PS50011">
    <property type="entry name" value="PROTEIN_KINASE_DOM"/>
    <property type="match status" value="1"/>
</dbReference>
<dbReference type="GO" id="GO:0004674">
    <property type="term" value="F:protein serine/threonine kinase activity"/>
    <property type="evidence" value="ECO:0007669"/>
    <property type="project" value="TreeGrafter"/>
</dbReference>